<dbReference type="Gene3D" id="3.40.50.11340">
    <property type="match status" value="1"/>
</dbReference>
<dbReference type="Pfam" id="PF00535">
    <property type="entry name" value="Glycos_transf_2"/>
    <property type="match status" value="1"/>
</dbReference>
<evidence type="ECO:0008006" key="6">
    <source>
        <dbReference type="Google" id="ProtNLM"/>
    </source>
</evidence>
<feature type="domain" description="Galactosyltransferase C-terminal" evidence="4">
    <location>
        <begin position="207"/>
        <end position="270"/>
    </location>
</feature>
<organism evidence="5">
    <name type="scientific">marine sediment metagenome</name>
    <dbReference type="NCBI Taxonomy" id="412755"/>
    <lineage>
        <taxon>unclassified sequences</taxon>
        <taxon>metagenomes</taxon>
        <taxon>ecological metagenomes</taxon>
    </lineage>
</organism>
<comment type="caution">
    <text evidence="5">The sequence shown here is derived from an EMBL/GenBank/DDBJ whole genome shotgun (WGS) entry which is preliminary data.</text>
</comment>
<evidence type="ECO:0000256" key="1">
    <source>
        <dbReference type="ARBA" id="ARBA00022679"/>
    </source>
</evidence>
<dbReference type="SUPFAM" id="SSF53448">
    <property type="entry name" value="Nucleotide-diphospho-sugar transferases"/>
    <property type="match status" value="1"/>
</dbReference>
<feature type="region of interest" description="Disordered" evidence="2">
    <location>
        <begin position="45"/>
        <end position="88"/>
    </location>
</feature>
<dbReference type="InterPro" id="IPR029044">
    <property type="entry name" value="Nucleotide-diphossugar_trans"/>
</dbReference>
<evidence type="ECO:0000259" key="4">
    <source>
        <dbReference type="Pfam" id="PF02709"/>
    </source>
</evidence>
<dbReference type="Pfam" id="PF02709">
    <property type="entry name" value="Glyco_transf_7C"/>
    <property type="match status" value="1"/>
</dbReference>
<dbReference type="Gene3D" id="3.40.50.11350">
    <property type="match status" value="1"/>
</dbReference>
<dbReference type="CDD" id="cd00761">
    <property type="entry name" value="Glyco_tranf_GTA_type"/>
    <property type="match status" value="1"/>
</dbReference>
<dbReference type="AlphaFoldDB" id="A0A0F9X654"/>
<dbReference type="PANTHER" id="PTHR40743">
    <property type="entry name" value="NUCLEOTIDE-DIPHOSPHO-SUGAR TRANSFERASE CONTAINING PROTEIN"/>
    <property type="match status" value="1"/>
</dbReference>
<dbReference type="InterPro" id="IPR027791">
    <property type="entry name" value="Galactosyl_T_C"/>
</dbReference>
<gene>
    <name evidence="5" type="ORF">LCGC14_0187170</name>
</gene>
<dbReference type="Gene3D" id="3.90.550.10">
    <property type="entry name" value="Spore Coat Polysaccharide Biosynthesis Protein SpsA, Chain A"/>
    <property type="match status" value="1"/>
</dbReference>
<proteinExistence type="predicted"/>
<dbReference type="InterPro" id="IPR001173">
    <property type="entry name" value="Glyco_trans_2-like"/>
</dbReference>
<dbReference type="GO" id="GO:0016740">
    <property type="term" value="F:transferase activity"/>
    <property type="evidence" value="ECO:0007669"/>
    <property type="project" value="UniProtKB-KW"/>
</dbReference>
<dbReference type="EMBL" id="LAZR01000078">
    <property type="protein sequence ID" value="KKN94371.1"/>
    <property type="molecule type" value="Genomic_DNA"/>
</dbReference>
<name>A0A0F9X654_9ZZZZ</name>
<feature type="domain" description="Glycosyltransferase 2-like" evidence="3">
    <location>
        <begin position="96"/>
        <end position="192"/>
    </location>
</feature>
<sequence length="823" mass="89591">MTVSAGLHGSDFLRDLGRAGHLVQHGPDGAARALLARLRDGIDPGRGQAGLPDGVDPLDGPALQDGPDLQDGPALQEGADALPPMQGGTDAPAGVSLVTCCMNRNHNLVRALGSWLSHPQISEIVIVDWNSMPGIAASLAEAGIDDARIRILRIEDEPRWVLSYAFNAGFRMARYDRVLKADADIVLAPDFFDRNPLEPEQFIAGNWRQASAGQEFVNGFFYTHRADLATVNGFNEYITSYGWDDDDLYDRMVAAGSTRHDVAPDTVTHLDHDDDARMKGAAQNSATGWSDLQAQTMYAIRTNRFLARLLPQWDRTRRLMGYVRSIGDDSGDDSGGSAGAEAGPVALRLRRVDRSGHLVPDDMLRMAKTLAAYEMLSWRSTARAFALEARALDLLLTCRRLDQMTALHVELALAGADAGLLAAPRLLVADLPEAVSPARLAPLRDALLELASETGRRLVLGPLPDSLRGADLTPLTDPPGQRRLIVLAPDCPLGPLRGLDLHDCRHEIDTPAVRLTIGPHTLAALLPTPADDLAAPGLVRPGEGRLFIDAQHGLGNRLRAIGSAGAIARATGRELVVIWEPDHHCEARLTDLFDYDGAVIEQGFADRAAARGATVMNYMEIEQGAAKGAPLELVTGRDAYLRSAYVIAHPASTWDSENAALRALRPAAPVRALMRGVADHRDIGLHVRMEGAPGTDTHSYDRRENWTADGHAAIHHWRGQSHYSRFMTRLDALLADQPEARVFLAADLPDTYRAFAETYGARVAWLERAVYDRSGVQLQYALADMLLLARCRQLLGSNWSSFSELALRLSDTITHHERSGIDF</sequence>
<evidence type="ECO:0000259" key="3">
    <source>
        <dbReference type="Pfam" id="PF00535"/>
    </source>
</evidence>
<evidence type="ECO:0000256" key="2">
    <source>
        <dbReference type="SAM" id="MobiDB-lite"/>
    </source>
</evidence>
<reference evidence="5" key="1">
    <citation type="journal article" date="2015" name="Nature">
        <title>Complex archaea that bridge the gap between prokaryotes and eukaryotes.</title>
        <authorList>
            <person name="Spang A."/>
            <person name="Saw J.H."/>
            <person name="Jorgensen S.L."/>
            <person name="Zaremba-Niedzwiedzka K."/>
            <person name="Martijn J."/>
            <person name="Lind A.E."/>
            <person name="van Eijk R."/>
            <person name="Schleper C."/>
            <person name="Guy L."/>
            <person name="Ettema T.J."/>
        </authorList>
    </citation>
    <scope>NUCLEOTIDE SEQUENCE</scope>
</reference>
<keyword evidence="1" id="KW-0808">Transferase</keyword>
<dbReference type="PANTHER" id="PTHR40743:SF1">
    <property type="entry name" value="POSSIBLE GLYCOSYLTRANSFERASE"/>
    <property type="match status" value="1"/>
</dbReference>
<protein>
    <recommendedName>
        <fullName evidence="6">Galactosyltransferase C-terminal domain-containing protein</fullName>
    </recommendedName>
</protein>
<evidence type="ECO:0000313" key="5">
    <source>
        <dbReference type="EMBL" id="KKN94371.1"/>
    </source>
</evidence>
<accession>A0A0F9X654</accession>